<dbReference type="GO" id="GO:0016226">
    <property type="term" value="P:iron-sulfur cluster assembly"/>
    <property type="evidence" value="ECO:0007669"/>
    <property type="project" value="EnsemblFungi"/>
</dbReference>
<evidence type="ECO:0000256" key="2">
    <source>
        <dbReference type="ARBA" id="ARBA00015854"/>
    </source>
</evidence>
<evidence type="ECO:0000256" key="6">
    <source>
        <dbReference type="ARBA" id="ARBA00031269"/>
    </source>
</evidence>
<dbReference type="GeneID" id="30147763"/>
<dbReference type="SUPFAM" id="SSF53920">
    <property type="entry name" value="Fe-only hydrogenase"/>
    <property type="match status" value="1"/>
</dbReference>
<protein>
    <recommendedName>
        <fullName evidence="2">Cytosolic Fe-S cluster assembly factor NAR1</fullName>
    </recommendedName>
    <alternativeName>
        <fullName evidence="3">Cytosolic Fe-S cluster assembly factor nar1</fullName>
    </alternativeName>
    <alternativeName>
        <fullName evidence="6">Nuclear architecture-related protein 1</fullName>
    </alternativeName>
</protein>
<sequence>MSALLSADDLNDFISPGLACIKPVPVTKRSAEEAEIQIDSFGNPLEVSIDGTTTTLSAAQISLSDCLACSGCITSAEEVLVAKHSHNELLKALKGGEKHFVASICHQSRASLATAFGLSVEQVDKCLVNLFVNRLGFKYIVGTGLGRKLSLLSESAKINQSKADGVMGPILSSICPGWVCYAEKTHPYILPRMSTVKSPQQITGCILKELSTQALQAPREQVYHLSIMPCFDKKLEAARPEKQEEGHEAEEDPDVDCVITAKELIQLLEQEGFDFLDTSNDPTLQNVEIFALYTRAAPPAWPFIHQTWLNNVGSSSGGYGLNYLLALQAQNSHRATTIRRIEGRNSDIWELRLVDEASGESLGSAAIVNGFRNIQNLVRKLKPTPVGAKIGSLASARRGRRAKPEAEAPVADASKCDYVEIMACPSGCINGGGQVSSKNGLNDKVWIQETEAKYYSIPIAESSAVEIAQWVEEFCGHFKVEETRLLHTYFMKVEQPTDPAVVLLGAKW</sequence>
<dbReference type="InterPro" id="IPR050340">
    <property type="entry name" value="Cytosolic_Fe-S_CAF"/>
</dbReference>
<dbReference type="InterPro" id="IPR004108">
    <property type="entry name" value="Fe_hydrogenase_lsu_C"/>
</dbReference>
<evidence type="ECO:0000256" key="4">
    <source>
        <dbReference type="ARBA" id="ARBA00022485"/>
    </source>
</evidence>
<dbReference type="GO" id="GO:0005829">
    <property type="term" value="C:cytosol"/>
    <property type="evidence" value="ECO:0007669"/>
    <property type="project" value="EnsemblFungi"/>
</dbReference>
<organism evidence="8 9">
    <name type="scientific">Babjeviella inositovora NRRL Y-12698</name>
    <dbReference type="NCBI Taxonomy" id="984486"/>
    <lineage>
        <taxon>Eukaryota</taxon>
        <taxon>Fungi</taxon>
        <taxon>Dikarya</taxon>
        <taxon>Ascomycota</taxon>
        <taxon>Saccharomycotina</taxon>
        <taxon>Pichiomycetes</taxon>
        <taxon>Serinales incertae sedis</taxon>
        <taxon>Babjeviella</taxon>
    </lineage>
</organism>
<dbReference type="AlphaFoldDB" id="A0A1E3QJ28"/>
<keyword evidence="5" id="KW-0411">Iron-sulfur</keyword>
<dbReference type="Proteomes" id="UP000094336">
    <property type="component" value="Unassembled WGS sequence"/>
</dbReference>
<evidence type="ECO:0000313" key="9">
    <source>
        <dbReference type="Proteomes" id="UP000094336"/>
    </source>
</evidence>
<dbReference type="InterPro" id="IPR009016">
    <property type="entry name" value="Fe_hydrogenase"/>
</dbReference>
<evidence type="ECO:0000313" key="8">
    <source>
        <dbReference type="EMBL" id="ODQ77723.1"/>
    </source>
</evidence>
<reference evidence="9" key="1">
    <citation type="submission" date="2016-05" db="EMBL/GenBank/DDBJ databases">
        <title>Comparative genomics of biotechnologically important yeasts.</title>
        <authorList>
            <consortium name="DOE Joint Genome Institute"/>
            <person name="Riley R."/>
            <person name="Haridas S."/>
            <person name="Wolfe K.H."/>
            <person name="Lopes M.R."/>
            <person name="Hittinger C.T."/>
            <person name="Goker M."/>
            <person name="Salamov A."/>
            <person name="Wisecaver J."/>
            <person name="Long T.M."/>
            <person name="Aerts A.L."/>
            <person name="Barry K."/>
            <person name="Choi C."/>
            <person name="Clum A."/>
            <person name="Coughlan A.Y."/>
            <person name="Deshpande S."/>
            <person name="Douglass A.P."/>
            <person name="Hanson S.J."/>
            <person name="Klenk H.-P."/>
            <person name="Labutti K."/>
            <person name="Lapidus A."/>
            <person name="Lindquist E."/>
            <person name="Lipzen A."/>
            <person name="Meier-Kolthoff J.P."/>
            <person name="Ohm R.A."/>
            <person name="Otillar R.P."/>
            <person name="Pangilinan J."/>
            <person name="Peng Y."/>
            <person name="Rokas A."/>
            <person name="Rosa C.A."/>
            <person name="Scheuner C."/>
            <person name="Sibirny A.A."/>
            <person name="Slot J.C."/>
            <person name="Stielow J.B."/>
            <person name="Sun H."/>
            <person name="Kurtzman C.P."/>
            <person name="Blackwell M."/>
            <person name="Grigoriev I.V."/>
            <person name="Jeffries T.W."/>
        </authorList>
    </citation>
    <scope>NUCLEOTIDE SEQUENCE [LARGE SCALE GENOMIC DNA]</scope>
    <source>
        <strain evidence="9">NRRL Y-12698</strain>
    </source>
</reference>
<dbReference type="GO" id="GO:0016020">
    <property type="term" value="C:membrane"/>
    <property type="evidence" value="ECO:0007669"/>
    <property type="project" value="EnsemblFungi"/>
</dbReference>
<gene>
    <name evidence="8" type="ORF">BABINDRAFT_163428</name>
</gene>
<dbReference type="EMBL" id="KV454439">
    <property type="protein sequence ID" value="ODQ77723.1"/>
    <property type="molecule type" value="Genomic_DNA"/>
</dbReference>
<dbReference type="GO" id="GO:0051539">
    <property type="term" value="F:4 iron, 4 sulfur cluster binding"/>
    <property type="evidence" value="ECO:0007669"/>
    <property type="project" value="UniProtKB-KW"/>
</dbReference>
<dbReference type="Gene3D" id="3.40.950.10">
    <property type="entry name" value="Fe-only Hydrogenase (Larger Subunit), Chain L, domain 3"/>
    <property type="match status" value="1"/>
</dbReference>
<evidence type="ECO:0000256" key="1">
    <source>
        <dbReference type="ARBA" id="ARBA00006596"/>
    </source>
</evidence>
<evidence type="ECO:0000256" key="3">
    <source>
        <dbReference type="ARBA" id="ARBA00017073"/>
    </source>
</evidence>
<dbReference type="STRING" id="984486.A0A1E3QJ28"/>
<feature type="domain" description="Iron hydrogenase large subunit C-terminal" evidence="7">
    <location>
        <begin position="98"/>
        <end position="432"/>
    </location>
</feature>
<name>A0A1E3QJ28_9ASCO</name>
<keyword evidence="4" id="KW-0408">Iron</keyword>
<keyword evidence="9" id="KW-1185">Reference proteome</keyword>
<dbReference type="OrthoDB" id="10253113at2759"/>
<keyword evidence="4" id="KW-0004">4Fe-4S</keyword>
<evidence type="ECO:0000256" key="5">
    <source>
        <dbReference type="ARBA" id="ARBA00023014"/>
    </source>
</evidence>
<proteinExistence type="inferred from homology"/>
<dbReference type="PANTHER" id="PTHR11615">
    <property type="entry name" value="NITRATE, FORMATE, IRON DEHYDROGENASE"/>
    <property type="match status" value="1"/>
</dbReference>
<evidence type="ECO:0000259" key="7">
    <source>
        <dbReference type="Pfam" id="PF02906"/>
    </source>
</evidence>
<dbReference type="RefSeq" id="XP_018983051.1">
    <property type="nucleotide sequence ID" value="XM_019129910.1"/>
</dbReference>
<accession>A0A1E3QJ28</accession>
<dbReference type="Pfam" id="PF02906">
    <property type="entry name" value="Fe_hyd_lg_C"/>
    <property type="match status" value="1"/>
</dbReference>
<dbReference type="Gene3D" id="3.30.70.20">
    <property type="match status" value="1"/>
</dbReference>
<comment type="similarity">
    <text evidence="1">Belongs to the NARF family.</text>
</comment>
<keyword evidence="4" id="KW-0479">Metal-binding</keyword>
<dbReference type="Gene3D" id="3.40.50.1780">
    <property type="match status" value="1"/>
</dbReference>